<keyword evidence="5 8" id="KW-1133">Transmembrane helix</keyword>
<feature type="transmembrane region" description="Helical" evidence="8">
    <location>
        <begin position="183"/>
        <end position="203"/>
    </location>
</feature>
<feature type="binding site" evidence="7">
    <location>
        <position position="215"/>
    </location>
    <ligand>
        <name>Mg(2+)</name>
        <dbReference type="ChEBI" id="CHEBI:18420"/>
    </ligand>
</feature>
<keyword evidence="4 8" id="KW-0812">Transmembrane</keyword>
<dbReference type="RefSeq" id="WP_166919688.1">
    <property type="nucleotide sequence ID" value="NZ_JAASRN010000002.1"/>
</dbReference>
<dbReference type="GO" id="GO:0009103">
    <property type="term" value="P:lipopolysaccharide biosynthetic process"/>
    <property type="evidence" value="ECO:0007669"/>
    <property type="project" value="TreeGrafter"/>
</dbReference>
<dbReference type="GO" id="GO:0044038">
    <property type="term" value="P:cell wall macromolecule biosynthetic process"/>
    <property type="evidence" value="ECO:0007669"/>
    <property type="project" value="TreeGrafter"/>
</dbReference>
<keyword evidence="2" id="KW-1003">Cell membrane</keyword>
<comment type="subcellular location">
    <subcellularLocation>
        <location evidence="1">Cell membrane</location>
        <topology evidence="1">Multi-pass membrane protein</topology>
    </subcellularLocation>
</comment>
<feature type="binding site" evidence="7">
    <location>
        <position position="154"/>
    </location>
    <ligand>
        <name>Mg(2+)</name>
        <dbReference type="ChEBI" id="CHEBI:18420"/>
    </ligand>
</feature>
<dbReference type="EMBL" id="JAASRN010000002">
    <property type="protein sequence ID" value="NIK74217.1"/>
    <property type="molecule type" value="Genomic_DNA"/>
</dbReference>
<name>A0A846MSI5_9BACT</name>
<protein>
    <submittedName>
        <fullName evidence="9">UDP-N-acetylmuramyl pentapeptide phosphotransferase/UDP-N-acetylglucosamine-1-phosphate transferase</fullName>
    </submittedName>
</protein>
<evidence type="ECO:0000256" key="1">
    <source>
        <dbReference type="ARBA" id="ARBA00004651"/>
    </source>
</evidence>
<feature type="transmembrane region" description="Helical" evidence="8">
    <location>
        <begin position="133"/>
        <end position="152"/>
    </location>
</feature>
<feature type="transmembrane region" description="Helical" evidence="8">
    <location>
        <begin position="75"/>
        <end position="91"/>
    </location>
</feature>
<dbReference type="CDD" id="cd06853">
    <property type="entry name" value="GT_WecA_like"/>
    <property type="match status" value="1"/>
</dbReference>
<evidence type="ECO:0000313" key="9">
    <source>
        <dbReference type="EMBL" id="NIK74217.1"/>
    </source>
</evidence>
<dbReference type="PANTHER" id="PTHR22926">
    <property type="entry name" value="PHOSPHO-N-ACETYLMURAMOYL-PENTAPEPTIDE-TRANSFERASE"/>
    <property type="match status" value="1"/>
</dbReference>
<keyword evidence="3 9" id="KW-0808">Transferase</keyword>
<feature type="transmembrane region" description="Helical" evidence="8">
    <location>
        <begin position="159"/>
        <end position="177"/>
    </location>
</feature>
<dbReference type="GO" id="GO:0016780">
    <property type="term" value="F:phosphotransferase activity, for other substituted phosphate groups"/>
    <property type="evidence" value="ECO:0007669"/>
    <property type="project" value="InterPro"/>
</dbReference>
<dbReference type="GO" id="GO:0071555">
    <property type="term" value="P:cell wall organization"/>
    <property type="evidence" value="ECO:0007669"/>
    <property type="project" value="TreeGrafter"/>
</dbReference>
<keyword evidence="6 8" id="KW-0472">Membrane</keyword>
<organism evidence="9 10">
    <name type="scientific">Thermonema lapsum</name>
    <dbReference type="NCBI Taxonomy" id="28195"/>
    <lineage>
        <taxon>Bacteria</taxon>
        <taxon>Pseudomonadati</taxon>
        <taxon>Bacteroidota</taxon>
        <taxon>Cytophagia</taxon>
        <taxon>Cytophagales</taxon>
        <taxon>Thermonemataceae</taxon>
        <taxon>Thermonema</taxon>
    </lineage>
</organism>
<feature type="transmembrane region" description="Helical" evidence="8">
    <location>
        <begin position="48"/>
        <end position="69"/>
    </location>
</feature>
<dbReference type="AlphaFoldDB" id="A0A846MSI5"/>
<reference evidence="9 10" key="1">
    <citation type="submission" date="2020-03" db="EMBL/GenBank/DDBJ databases">
        <title>Genomic Encyclopedia of Type Strains, Phase IV (KMG-IV): sequencing the most valuable type-strain genomes for metagenomic binning, comparative biology and taxonomic classification.</title>
        <authorList>
            <person name="Goeker M."/>
        </authorList>
    </citation>
    <scope>NUCLEOTIDE SEQUENCE [LARGE SCALE GENOMIC DNA]</scope>
    <source>
        <strain evidence="9 10">DSM 5718</strain>
    </source>
</reference>
<evidence type="ECO:0000256" key="3">
    <source>
        <dbReference type="ARBA" id="ARBA00022679"/>
    </source>
</evidence>
<evidence type="ECO:0000256" key="2">
    <source>
        <dbReference type="ARBA" id="ARBA00022475"/>
    </source>
</evidence>
<sequence>MYYQLGLVFVCAAVGAWGSIPKIIKLAQAKGLLDYPDARKAHLSQTPTLGGVGIFIGFILSLTIFSNYATNGHQLLGIIAALIFLFFTGVKDDLMPLPPLKKLAAQVFAIGLAVFKGNVWLHGMYGLWGIGDLPLPIAYALTFFVYITIINAINLVDGVNGLAGTLVLAASLFFGIWYTVYDIQYLAVASFAVAGAVAAFLYFNFRKEALVFMGDTGSLILGFLMAVLSIGFIEHAYQLKIYAPGVAPSIAMAVLSVPLIDTVRVFIIRVINKRSPFSGDRSHLHHVLLRAGFNHIQTSIFLLLFQLMVIASMYLLPNSAVHIQLYTLVAWGLLLNSLIIFLEKRYFSKTQKATEATFRHKVKTESSSQPPVV</sequence>
<keyword evidence="10" id="KW-1185">Reference proteome</keyword>
<dbReference type="Pfam" id="PF00953">
    <property type="entry name" value="Glycos_transf_4"/>
    <property type="match status" value="1"/>
</dbReference>
<dbReference type="GO" id="GO:0046872">
    <property type="term" value="F:metal ion binding"/>
    <property type="evidence" value="ECO:0007669"/>
    <property type="project" value="UniProtKB-KW"/>
</dbReference>
<feature type="transmembrane region" description="Helical" evidence="8">
    <location>
        <begin position="245"/>
        <end position="267"/>
    </location>
</feature>
<keyword evidence="7" id="KW-0460">Magnesium</keyword>
<feature type="transmembrane region" description="Helical" evidence="8">
    <location>
        <begin position="323"/>
        <end position="342"/>
    </location>
</feature>
<dbReference type="InterPro" id="IPR000715">
    <property type="entry name" value="Glycosyl_transferase_4"/>
</dbReference>
<gene>
    <name evidence="9" type="ORF">FHS56_001730</name>
</gene>
<keyword evidence="7" id="KW-0479">Metal-binding</keyword>
<evidence type="ECO:0000256" key="5">
    <source>
        <dbReference type="ARBA" id="ARBA00022989"/>
    </source>
</evidence>
<accession>A0A846MSI5</accession>
<evidence type="ECO:0000256" key="7">
    <source>
        <dbReference type="PIRSR" id="PIRSR600715-1"/>
    </source>
</evidence>
<comment type="caution">
    <text evidence="9">The sequence shown here is derived from an EMBL/GenBank/DDBJ whole genome shotgun (WGS) entry which is preliminary data.</text>
</comment>
<comment type="cofactor">
    <cofactor evidence="7">
        <name>Mg(2+)</name>
        <dbReference type="ChEBI" id="CHEBI:18420"/>
    </cofactor>
</comment>
<evidence type="ECO:0000256" key="8">
    <source>
        <dbReference type="SAM" id="Phobius"/>
    </source>
</evidence>
<evidence type="ECO:0000256" key="4">
    <source>
        <dbReference type="ARBA" id="ARBA00022692"/>
    </source>
</evidence>
<feature type="transmembrane region" description="Helical" evidence="8">
    <location>
        <begin position="210"/>
        <end position="233"/>
    </location>
</feature>
<proteinExistence type="predicted"/>
<dbReference type="GO" id="GO:0005886">
    <property type="term" value="C:plasma membrane"/>
    <property type="evidence" value="ECO:0007669"/>
    <property type="project" value="UniProtKB-SubCell"/>
</dbReference>
<feature type="transmembrane region" description="Helical" evidence="8">
    <location>
        <begin position="6"/>
        <end position="27"/>
    </location>
</feature>
<dbReference type="Proteomes" id="UP000537126">
    <property type="component" value="Unassembled WGS sequence"/>
</dbReference>
<evidence type="ECO:0000256" key="6">
    <source>
        <dbReference type="ARBA" id="ARBA00023136"/>
    </source>
</evidence>
<dbReference type="PANTHER" id="PTHR22926:SF3">
    <property type="entry name" value="UNDECAPRENYL-PHOSPHATE ALPHA-N-ACETYLGLUCOSAMINYL 1-PHOSPHATE TRANSFERASE"/>
    <property type="match status" value="1"/>
</dbReference>
<evidence type="ECO:0000313" key="10">
    <source>
        <dbReference type="Proteomes" id="UP000537126"/>
    </source>
</evidence>